<reference evidence="1" key="1">
    <citation type="submission" date="2015-06" db="EMBL/GenBank/DDBJ databases">
        <authorList>
            <person name="Joergensen T."/>
        </authorList>
    </citation>
    <scope>NUCLEOTIDE SEQUENCE</scope>
    <source>
        <strain evidence="1">RGRH0453</strain>
    </source>
</reference>
<name>A0A0H5PZ99_9ZZZZ</name>
<dbReference type="EMBL" id="LN853095">
    <property type="protein sequence ID" value="CRY95051.1"/>
    <property type="molecule type" value="Genomic_DNA"/>
</dbReference>
<reference evidence="1" key="2">
    <citation type="submission" date="2015-07" db="EMBL/GenBank/DDBJ databases">
        <title>Plasmids, circular viruses and viroids from rat gut.</title>
        <authorList>
            <person name="Jorgensen T.J."/>
            <person name="Hansen M.A."/>
            <person name="Xu Z."/>
            <person name="Tabak M.A."/>
            <person name="Sorensen S.J."/>
            <person name="Hansen L.H."/>
        </authorList>
    </citation>
    <scope>NUCLEOTIDE SEQUENCE</scope>
    <source>
        <strain evidence="1">RGRH0453</strain>
    </source>
</reference>
<proteinExistence type="predicted"/>
<evidence type="ECO:0000313" key="1">
    <source>
        <dbReference type="EMBL" id="CRY95051.1"/>
    </source>
</evidence>
<accession>A0A0H5PZ99</accession>
<sequence>MFILAVVIRFKQHETSTVYAMRCRPVRLFFLVINAWMGDDIISSCRQRFSSFLPAALSALSSVGPLSYEISFMSRMRDIVSADIEAGYDS</sequence>
<dbReference type="AlphaFoldDB" id="A0A0H5PZ99"/>
<protein>
    <submittedName>
        <fullName evidence="1">Uncharacterized protein</fullName>
    </submittedName>
</protein>
<organism evidence="1">
    <name type="scientific">uncultured prokaryote</name>
    <dbReference type="NCBI Taxonomy" id="198431"/>
    <lineage>
        <taxon>unclassified sequences</taxon>
        <taxon>environmental samples</taxon>
    </lineage>
</organism>